<organism evidence="1 2">
    <name type="scientific">Rhododendron molle</name>
    <name type="common">Chinese azalea</name>
    <name type="synonym">Azalea mollis</name>
    <dbReference type="NCBI Taxonomy" id="49168"/>
    <lineage>
        <taxon>Eukaryota</taxon>
        <taxon>Viridiplantae</taxon>
        <taxon>Streptophyta</taxon>
        <taxon>Embryophyta</taxon>
        <taxon>Tracheophyta</taxon>
        <taxon>Spermatophyta</taxon>
        <taxon>Magnoliopsida</taxon>
        <taxon>eudicotyledons</taxon>
        <taxon>Gunneridae</taxon>
        <taxon>Pentapetalae</taxon>
        <taxon>asterids</taxon>
        <taxon>Ericales</taxon>
        <taxon>Ericaceae</taxon>
        <taxon>Ericoideae</taxon>
        <taxon>Rhodoreae</taxon>
        <taxon>Rhododendron</taxon>
    </lineage>
</organism>
<sequence length="213" mass="24690">MLRVCERPRKDHALEGIFSDEDSKISQPLVDWNLPPIYDEYTTEGFLIVKGHQYTGSTTIVMTIGDCPNKKAELNLMEEESEPIYHEESGRVFEEEVCIPNFNAECLLIRLVMLTKEDIGDVWVGERCSKNDVMTITECFKSRICDENLEDNVNLEKLNPQKSLLITKEFVSAKKGKKRKKRWGFVEDPKHLRVNWCQPVEFKTKVFEGNISK</sequence>
<accession>A0ACC0LUD9</accession>
<dbReference type="EMBL" id="CM046398">
    <property type="protein sequence ID" value="KAI8531773.1"/>
    <property type="molecule type" value="Genomic_DNA"/>
</dbReference>
<name>A0ACC0LUD9_RHOML</name>
<comment type="caution">
    <text evidence="1">The sequence shown here is derived from an EMBL/GenBank/DDBJ whole genome shotgun (WGS) entry which is preliminary data.</text>
</comment>
<dbReference type="Proteomes" id="UP001062846">
    <property type="component" value="Chromosome 11"/>
</dbReference>
<proteinExistence type="predicted"/>
<protein>
    <submittedName>
        <fullName evidence="1">Uncharacterized protein</fullName>
    </submittedName>
</protein>
<keyword evidence="2" id="KW-1185">Reference proteome</keyword>
<evidence type="ECO:0000313" key="1">
    <source>
        <dbReference type="EMBL" id="KAI8531773.1"/>
    </source>
</evidence>
<reference evidence="1" key="1">
    <citation type="submission" date="2022-02" db="EMBL/GenBank/DDBJ databases">
        <title>Plant Genome Project.</title>
        <authorList>
            <person name="Zhang R.-G."/>
        </authorList>
    </citation>
    <scope>NUCLEOTIDE SEQUENCE</scope>
    <source>
        <strain evidence="1">AT1</strain>
    </source>
</reference>
<evidence type="ECO:0000313" key="2">
    <source>
        <dbReference type="Proteomes" id="UP001062846"/>
    </source>
</evidence>
<gene>
    <name evidence="1" type="ORF">RHMOL_Rhmol11G0161900</name>
</gene>